<sequence>MAYTNLCGKKLQAKLGGCLNESATSHSPALLSSQQSFAKRQLEKMGWEEGTGLGKRRNGIQEHVKTKQREDELGLGREKEMEKQIGNVWWRDSVGGTLAQLQLRQKEMKEKKEKRKKSKRDKEDGEKKKKSKKDKRKTSSKKSSSCSVSDDDDNTSLKETTTIIKTYTDEELFQATGGARFGMRAQRRAEGKWKRTESGTNLVELEKKAKTSIEWNGRGNAQVAVLGEAISSSSVVAAVATCTTSSTSHSTTNKKRKRADDEEANERNGSADVVVDVDNGEQESKQKKKEKKQKKDKKERKSEKSSKNIHKVSPSASEGEEEDGMTAMDECVEVTKTVTKRRKDIEKKKEKKTKKSSKK</sequence>
<feature type="region of interest" description="Disordered" evidence="1">
    <location>
        <begin position="100"/>
        <end position="158"/>
    </location>
</feature>
<gene>
    <name evidence="3" type="ORF">ACHAWU_009143</name>
</gene>
<proteinExistence type="predicted"/>
<feature type="region of interest" description="Disordered" evidence="1">
    <location>
        <begin position="48"/>
        <end position="77"/>
    </location>
</feature>
<dbReference type="Proteomes" id="UP001530293">
    <property type="component" value="Unassembled WGS sequence"/>
</dbReference>
<evidence type="ECO:0000313" key="4">
    <source>
        <dbReference type="Proteomes" id="UP001530293"/>
    </source>
</evidence>
<dbReference type="EMBL" id="JALLBG020000044">
    <property type="protein sequence ID" value="KAL3770203.1"/>
    <property type="molecule type" value="Genomic_DNA"/>
</dbReference>
<feature type="domain" description="G-patch" evidence="2">
    <location>
        <begin position="34"/>
        <end position="80"/>
    </location>
</feature>
<evidence type="ECO:0000256" key="1">
    <source>
        <dbReference type="SAM" id="MobiDB-lite"/>
    </source>
</evidence>
<feature type="compositionally biased region" description="Basic residues" evidence="1">
    <location>
        <begin position="286"/>
        <end position="298"/>
    </location>
</feature>
<dbReference type="SMART" id="SM00443">
    <property type="entry name" value="G_patch"/>
    <property type="match status" value="1"/>
</dbReference>
<feature type="compositionally biased region" description="Basic residues" evidence="1">
    <location>
        <begin position="128"/>
        <end position="140"/>
    </location>
</feature>
<dbReference type="Pfam" id="PF01585">
    <property type="entry name" value="G-patch"/>
    <property type="match status" value="1"/>
</dbReference>
<name>A0ABD3N297_9STRA</name>
<feature type="compositionally biased region" description="Low complexity" evidence="1">
    <location>
        <begin position="242"/>
        <end position="251"/>
    </location>
</feature>
<feature type="region of interest" description="Disordered" evidence="1">
    <location>
        <begin position="242"/>
        <end position="359"/>
    </location>
</feature>
<dbReference type="InterPro" id="IPR000467">
    <property type="entry name" value="G_patch_dom"/>
</dbReference>
<accession>A0ABD3N297</accession>
<comment type="caution">
    <text evidence="3">The sequence shown here is derived from an EMBL/GenBank/DDBJ whole genome shotgun (WGS) entry which is preliminary data.</text>
</comment>
<organism evidence="3 4">
    <name type="scientific">Discostella pseudostelligera</name>
    <dbReference type="NCBI Taxonomy" id="259834"/>
    <lineage>
        <taxon>Eukaryota</taxon>
        <taxon>Sar</taxon>
        <taxon>Stramenopiles</taxon>
        <taxon>Ochrophyta</taxon>
        <taxon>Bacillariophyta</taxon>
        <taxon>Coscinodiscophyceae</taxon>
        <taxon>Thalassiosirophycidae</taxon>
        <taxon>Stephanodiscales</taxon>
        <taxon>Stephanodiscaceae</taxon>
        <taxon>Discostella</taxon>
    </lineage>
</organism>
<evidence type="ECO:0000313" key="3">
    <source>
        <dbReference type="EMBL" id="KAL3770203.1"/>
    </source>
</evidence>
<reference evidence="3 4" key="1">
    <citation type="submission" date="2024-10" db="EMBL/GenBank/DDBJ databases">
        <title>Updated reference genomes for cyclostephanoid diatoms.</title>
        <authorList>
            <person name="Roberts W.R."/>
            <person name="Alverson A.J."/>
        </authorList>
    </citation>
    <scope>NUCLEOTIDE SEQUENCE [LARGE SCALE GENOMIC DNA]</scope>
    <source>
        <strain evidence="3 4">AJA232-27</strain>
    </source>
</reference>
<feature type="compositionally biased region" description="Basic residues" evidence="1">
    <location>
        <begin position="349"/>
        <end position="359"/>
    </location>
</feature>
<dbReference type="PANTHER" id="PTHR23149:SF9">
    <property type="entry name" value="G PATCH DOMAIN-CONTAINING PROTEIN 4"/>
    <property type="match status" value="1"/>
</dbReference>
<dbReference type="AlphaFoldDB" id="A0ABD3N297"/>
<keyword evidence="4" id="KW-1185">Reference proteome</keyword>
<dbReference type="PROSITE" id="PS50174">
    <property type="entry name" value="G_PATCH"/>
    <property type="match status" value="1"/>
</dbReference>
<dbReference type="PANTHER" id="PTHR23149">
    <property type="entry name" value="G PATCH DOMAIN CONTAINING PROTEIN"/>
    <property type="match status" value="1"/>
</dbReference>
<protein>
    <recommendedName>
        <fullName evidence="2">G-patch domain-containing protein</fullName>
    </recommendedName>
</protein>
<feature type="compositionally biased region" description="Basic and acidic residues" evidence="1">
    <location>
        <begin position="59"/>
        <end position="77"/>
    </location>
</feature>
<dbReference type="InterPro" id="IPR050656">
    <property type="entry name" value="PINX1"/>
</dbReference>
<evidence type="ECO:0000259" key="2">
    <source>
        <dbReference type="PROSITE" id="PS50174"/>
    </source>
</evidence>